<evidence type="ECO:0000313" key="5">
    <source>
        <dbReference type="Proteomes" id="UP000193087"/>
    </source>
</evidence>
<dbReference type="Pfam" id="PF00440">
    <property type="entry name" value="TetR_N"/>
    <property type="match status" value="1"/>
</dbReference>
<dbReference type="STRING" id="486698.AWC22_17240"/>
<evidence type="ECO:0000259" key="3">
    <source>
        <dbReference type="PROSITE" id="PS50977"/>
    </source>
</evidence>
<dbReference type="EMBL" id="LQPQ01000061">
    <property type="protein sequence ID" value="ORW81257.1"/>
    <property type="molecule type" value="Genomic_DNA"/>
</dbReference>
<feature type="DNA-binding region" description="H-T-H motif" evidence="2">
    <location>
        <begin position="36"/>
        <end position="55"/>
    </location>
</feature>
<evidence type="ECO:0000256" key="2">
    <source>
        <dbReference type="PROSITE-ProRule" id="PRU00335"/>
    </source>
</evidence>
<keyword evidence="1 2" id="KW-0238">DNA-binding</keyword>
<dbReference type="InterPro" id="IPR050109">
    <property type="entry name" value="HTH-type_TetR-like_transc_reg"/>
</dbReference>
<name>A0A1X2CZ66_9MYCO</name>
<keyword evidence="5" id="KW-1185">Reference proteome</keyword>
<dbReference type="PANTHER" id="PTHR30055:SF209">
    <property type="entry name" value="POSSIBLE TRANSCRIPTIONAL REGULATORY PROTEIN (PROBABLY TETR-FAMILY)"/>
    <property type="match status" value="1"/>
</dbReference>
<dbReference type="InterPro" id="IPR009057">
    <property type="entry name" value="Homeodomain-like_sf"/>
</dbReference>
<dbReference type="Gene3D" id="1.10.357.10">
    <property type="entry name" value="Tetracycline Repressor, domain 2"/>
    <property type="match status" value="1"/>
</dbReference>
<dbReference type="Proteomes" id="UP000193087">
    <property type="component" value="Unassembled WGS sequence"/>
</dbReference>
<reference evidence="4 5" key="1">
    <citation type="submission" date="2016-01" db="EMBL/GenBank/DDBJ databases">
        <title>The new phylogeny of the genus Mycobacterium.</title>
        <authorList>
            <person name="Tarcisio F."/>
            <person name="Conor M."/>
            <person name="Antonella G."/>
            <person name="Elisabetta G."/>
            <person name="Giulia F.S."/>
            <person name="Sara T."/>
            <person name="Anna F."/>
            <person name="Clotilde B."/>
            <person name="Roberto B."/>
            <person name="Veronica D.S."/>
            <person name="Fabio R."/>
            <person name="Monica P."/>
            <person name="Olivier J."/>
            <person name="Enrico T."/>
            <person name="Nicola S."/>
        </authorList>
    </citation>
    <scope>NUCLEOTIDE SEQUENCE [LARGE SCALE GENOMIC DNA]</scope>
    <source>
        <strain evidence="4 5">DSM 45176</strain>
    </source>
</reference>
<dbReference type="GO" id="GO:0003700">
    <property type="term" value="F:DNA-binding transcription factor activity"/>
    <property type="evidence" value="ECO:0007669"/>
    <property type="project" value="TreeGrafter"/>
</dbReference>
<dbReference type="SUPFAM" id="SSF46689">
    <property type="entry name" value="Homeodomain-like"/>
    <property type="match status" value="1"/>
</dbReference>
<dbReference type="OrthoDB" id="4899232at2"/>
<gene>
    <name evidence="4" type="ORF">AWC22_17240</name>
</gene>
<dbReference type="InterPro" id="IPR001647">
    <property type="entry name" value="HTH_TetR"/>
</dbReference>
<dbReference type="GeneID" id="93495034"/>
<dbReference type="PRINTS" id="PR00455">
    <property type="entry name" value="HTHTETR"/>
</dbReference>
<proteinExistence type="predicted"/>
<dbReference type="AlphaFoldDB" id="A0A1X2CZ66"/>
<comment type="caution">
    <text evidence="4">The sequence shown here is derived from an EMBL/GenBank/DDBJ whole genome shotgun (WGS) entry which is preliminary data.</text>
</comment>
<dbReference type="PANTHER" id="PTHR30055">
    <property type="entry name" value="HTH-TYPE TRANSCRIPTIONAL REGULATOR RUTR"/>
    <property type="match status" value="1"/>
</dbReference>
<accession>A0A1X2CZ66</accession>
<evidence type="ECO:0000256" key="1">
    <source>
        <dbReference type="ARBA" id="ARBA00023125"/>
    </source>
</evidence>
<dbReference type="GO" id="GO:0000976">
    <property type="term" value="F:transcription cis-regulatory region binding"/>
    <property type="evidence" value="ECO:0007669"/>
    <property type="project" value="TreeGrafter"/>
</dbReference>
<dbReference type="PROSITE" id="PS50977">
    <property type="entry name" value="HTH_TETR_2"/>
    <property type="match status" value="1"/>
</dbReference>
<dbReference type="RefSeq" id="WP_085250225.1">
    <property type="nucleotide sequence ID" value="NZ_CAJMWI010000001.1"/>
</dbReference>
<evidence type="ECO:0000313" key="4">
    <source>
        <dbReference type="EMBL" id="ORW81257.1"/>
    </source>
</evidence>
<protein>
    <submittedName>
        <fullName evidence="4">TetR family transcriptional regulator</fullName>
    </submittedName>
</protein>
<feature type="domain" description="HTH tetR-type" evidence="3">
    <location>
        <begin position="13"/>
        <end position="73"/>
    </location>
</feature>
<sequence length="210" mass="23722">MSVHLTKKQQQGETSRELILDATERLMATKGYAATSISDIRNACGLPPSSIYWHFGSKEGVLAAVMMRGASRFFAAIPTWDEADEAIEARSERQLTALANLQSQHPDFLRLFYLLSLERSDDPTVAEMVRRVRDTAIARFRDAITHLLPFDLPRGIADRIVTELTGFAVALSDGVFFADHLEPDATDVERMYRRLWQALEALIRILLEEK</sequence>
<organism evidence="4 5">
    <name type="scientific">Mycobacterium riyadhense</name>
    <dbReference type="NCBI Taxonomy" id="486698"/>
    <lineage>
        <taxon>Bacteria</taxon>
        <taxon>Bacillati</taxon>
        <taxon>Actinomycetota</taxon>
        <taxon>Actinomycetes</taxon>
        <taxon>Mycobacteriales</taxon>
        <taxon>Mycobacteriaceae</taxon>
        <taxon>Mycobacterium</taxon>
    </lineage>
</organism>